<protein>
    <submittedName>
        <fullName evidence="2">DUF456 domain-containing protein</fullName>
    </submittedName>
</protein>
<keyword evidence="3" id="KW-1185">Reference proteome</keyword>
<dbReference type="PANTHER" id="PTHR39165">
    <property type="entry name" value="IG HYPOTHETICAL 17883"/>
    <property type="match status" value="1"/>
</dbReference>
<evidence type="ECO:0000313" key="2">
    <source>
        <dbReference type="EMBL" id="RLL42096.1"/>
    </source>
</evidence>
<name>A0A498DJI6_9BACI</name>
<gene>
    <name evidence="2" type="ORF">D8M04_16070</name>
</gene>
<sequence length="161" mass="18051">MVDFIVWIVIIAMFVLSFVGILYPIVPSVLVLWVGFLLYQFIINPDELTIVFWIAMILFTVFLFVADIIANSYFVKKYGGSKWGERGAAIAVIVGSFIIPPLGVIVVPFLAVFVIELIQRRTPKDAIRASIGSLFGFLGGSAAKVLIQLIMIVWFFIVIWF</sequence>
<keyword evidence="1" id="KW-0472">Membrane</keyword>
<reference evidence="2 3" key="1">
    <citation type="submission" date="2018-10" db="EMBL/GenBank/DDBJ databases">
        <title>Oceanobacillus sp. YLB-02 draft genome.</title>
        <authorList>
            <person name="Yu L."/>
        </authorList>
    </citation>
    <scope>NUCLEOTIDE SEQUENCE [LARGE SCALE GENOMIC DNA]</scope>
    <source>
        <strain evidence="2 3">YLB-02</strain>
    </source>
</reference>
<feature type="transmembrane region" description="Helical" evidence="1">
    <location>
        <begin position="134"/>
        <end position="160"/>
    </location>
</feature>
<evidence type="ECO:0000313" key="3">
    <source>
        <dbReference type="Proteomes" id="UP000270219"/>
    </source>
</evidence>
<evidence type="ECO:0000256" key="1">
    <source>
        <dbReference type="SAM" id="Phobius"/>
    </source>
</evidence>
<keyword evidence="1" id="KW-0812">Transmembrane</keyword>
<feature type="transmembrane region" description="Helical" evidence="1">
    <location>
        <begin position="51"/>
        <end position="75"/>
    </location>
</feature>
<dbReference type="Pfam" id="PF04306">
    <property type="entry name" value="DUF456"/>
    <property type="match status" value="1"/>
</dbReference>
<organism evidence="2 3">
    <name type="scientific">Oceanobacillus piezotolerans</name>
    <dbReference type="NCBI Taxonomy" id="2448030"/>
    <lineage>
        <taxon>Bacteria</taxon>
        <taxon>Bacillati</taxon>
        <taxon>Bacillota</taxon>
        <taxon>Bacilli</taxon>
        <taxon>Bacillales</taxon>
        <taxon>Bacillaceae</taxon>
        <taxon>Oceanobacillus</taxon>
    </lineage>
</organism>
<dbReference type="AlphaFoldDB" id="A0A498DJI6"/>
<dbReference type="OrthoDB" id="9808460at2"/>
<dbReference type="PANTHER" id="PTHR39165:SF1">
    <property type="entry name" value="DUF456 DOMAIN-CONTAINING PROTEIN"/>
    <property type="match status" value="1"/>
</dbReference>
<feature type="transmembrane region" description="Helical" evidence="1">
    <location>
        <begin position="87"/>
        <end position="113"/>
    </location>
</feature>
<feature type="transmembrane region" description="Helical" evidence="1">
    <location>
        <begin position="6"/>
        <end position="39"/>
    </location>
</feature>
<dbReference type="EMBL" id="RCHR01000006">
    <property type="protein sequence ID" value="RLL42096.1"/>
    <property type="molecule type" value="Genomic_DNA"/>
</dbReference>
<accession>A0A498DJI6</accession>
<keyword evidence="1" id="KW-1133">Transmembrane helix</keyword>
<dbReference type="InterPro" id="IPR007403">
    <property type="entry name" value="DUF456"/>
</dbReference>
<dbReference type="RefSeq" id="WP_121524435.1">
    <property type="nucleotide sequence ID" value="NZ_RCHR01000006.1"/>
</dbReference>
<proteinExistence type="predicted"/>
<comment type="caution">
    <text evidence="2">The sequence shown here is derived from an EMBL/GenBank/DDBJ whole genome shotgun (WGS) entry which is preliminary data.</text>
</comment>
<dbReference type="Proteomes" id="UP000270219">
    <property type="component" value="Unassembled WGS sequence"/>
</dbReference>